<organism evidence="1 2">
    <name type="scientific">Phytophthora nicotianae P1569</name>
    <dbReference type="NCBI Taxonomy" id="1317065"/>
    <lineage>
        <taxon>Eukaryota</taxon>
        <taxon>Sar</taxon>
        <taxon>Stramenopiles</taxon>
        <taxon>Oomycota</taxon>
        <taxon>Peronosporomycetes</taxon>
        <taxon>Peronosporales</taxon>
        <taxon>Peronosporaceae</taxon>
        <taxon>Phytophthora</taxon>
    </lineage>
</organism>
<feature type="non-terminal residue" evidence="1">
    <location>
        <position position="178"/>
    </location>
</feature>
<sequence>MQFAGGTETLRLTGRKRLLRQLAMTDFLQPLCSTALVRQEATDAPILSLAVGLANPGLADNQDGEQWKLTGASLLPSEAPSPAEATLPMRAPTLAVAPPPAKSSSLVEVLPPTSFPAPLAETMPQAAGEAVIPSPQATGTEAIYDFIQICTWPSSVVKLQWNIFDVALLVENDGEELE</sequence>
<gene>
    <name evidence="1" type="ORF">F443_21927</name>
</gene>
<dbReference type="HOGENOM" id="CLU_1514496_0_0_1"/>
<proteinExistence type="predicted"/>
<evidence type="ECO:0000313" key="1">
    <source>
        <dbReference type="EMBL" id="ETI31038.1"/>
    </source>
</evidence>
<protein>
    <submittedName>
        <fullName evidence="1">Uncharacterized protein</fullName>
    </submittedName>
</protein>
<name>V9DXL7_PHYNI</name>
<comment type="caution">
    <text evidence="1">The sequence shown here is derived from an EMBL/GenBank/DDBJ whole genome shotgun (WGS) entry which is preliminary data.</text>
</comment>
<evidence type="ECO:0000313" key="2">
    <source>
        <dbReference type="Proteomes" id="UP000018721"/>
    </source>
</evidence>
<keyword evidence="2" id="KW-1185">Reference proteome</keyword>
<dbReference type="AlphaFoldDB" id="V9DXL7"/>
<reference evidence="1 2" key="1">
    <citation type="submission" date="2013-11" db="EMBL/GenBank/DDBJ databases">
        <title>The Genome Sequence of Phytophthora parasitica P1569.</title>
        <authorList>
            <consortium name="The Broad Institute Genomics Platform"/>
            <person name="Russ C."/>
            <person name="Tyler B."/>
            <person name="Panabieres F."/>
            <person name="Shan W."/>
            <person name="Tripathy S."/>
            <person name="Grunwald N."/>
            <person name="Machado M."/>
            <person name="Johnson C.S."/>
            <person name="Arredondo F."/>
            <person name="Hong C."/>
            <person name="Coffey M."/>
            <person name="Young S.K."/>
            <person name="Zeng Q."/>
            <person name="Gargeya S."/>
            <person name="Fitzgerald M."/>
            <person name="Abouelleil A."/>
            <person name="Alvarado L."/>
            <person name="Chapman S.B."/>
            <person name="Gainer-Dewar J."/>
            <person name="Goldberg J."/>
            <person name="Griggs A."/>
            <person name="Gujja S."/>
            <person name="Hansen M."/>
            <person name="Howarth C."/>
            <person name="Imamovic A."/>
            <person name="Ireland A."/>
            <person name="Larimer J."/>
            <person name="McCowan C."/>
            <person name="Murphy C."/>
            <person name="Pearson M."/>
            <person name="Poon T.W."/>
            <person name="Priest M."/>
            <person name="Roberts A."/>
            <person name="Saif S."/>
            <person name="Shea T."/>
            <person name="Sykes S."/>
            <person name="Wortman J."/>
            <person name="Nusbaum C."/>
            <person name="Birren B."/>
        </authorList>
    </citation>
    <scope>NUCLEOTIDE SEQUENCE [LARGE SCALE GENOMIC DNA]</scope>
    <source>
        <strain evidence="1 2">P1569</strain>
    </source>
</reference>
<dbReference type="Proteomes" id="UP000018721">
    <property type="component" value="Unassembled WGS sequence"/>
</dbReference>
<dbReference type="EMBL" id="ANIZ01003821">
    <property type="protein sequence ID" value="ETI31038.1"/>
    <property type="molecule type" value="Genomic_DNA"/>
</dbReference>
<accession>V9DXL7</accession>